<gene>
    <name evidence="2" type="ORF">KS2013_776</name>
</gene>
<dbReference type="EMBL" id="CP012418">
    <property type="protein sequence ID" value="AOE49500.1"/>
    <property type="molecule type" value="Genomic_DNA"/>
</dbReference>
<keyword evidence="3" id="KW-1185">Reference proteome</keyword>
<dbReference type="KEGG" id="ksd:KS2013_776"/>
<dbReference type="RefSeq" id="WP_156768959.1">
    <property type="nucleotide sequence ID" value="NZ_CP012418.1"/>
</dbReference>
<evidence type="ECO:0000313" key="3">
    <source>
        <dbReference type="Proteomes" id="UP000094147"/>
    </source>
</evidence>
<keyword evidence="1" id="KW-0472">Membrane</keyword>
<sequence>MNKNTIVGVLFILSSIAFAVAGWMAGQVPFYGVAGVFAVVGFIFIMQKGRQ</sequence>
<keyword evidence="1" id="KW-1133">Transmembrane helix</keyword>
<feature type="transmembrane region" description="Helical" evidence="1">
    <location>
        <begin position="29"/>
        <end position="46"/>
    </location>
</feature>
<accession>A0A1B3B9N8</accession>
<dbReference type="Proteomes" id="UP000094147">
    <property type="component" value="Chromosome"/>
</dbReference>
<organism evidence="2 3">
    <name type="scientific">Kangiella sediminilitoris</name>
    <dbReference type="NCBI Taxonomy" id="1144748"/>
    <lineage>
        <taxon>Bacteria</taxon>
        <taxon>Pseudomonadati</taxon>
        <taxon>Pseudomonadota</taxon>
        <taxon>Gammaproteobacteria</taxon>
        <taxon>Kangiellales</taxon>
        <taxon>Kangiellaceae</taxon>
        <taxon>Kangiella</taxon>
    </lineage>
</organism>
<reference evidence="3" key="1">
    <citation type="submission" date="2015-08" db="EMBL/GenBank/DDBJ databases">
        <authorList>
            <person name="Kim K.M."/>
        </authorList>
    </citation>
    <scope>NUCLEOTIDE SEQUENCE [LARGE SCALE GENOMIC DNA]</scope>
    <source>
        <strain evidence="3">KCTC 23892</strain>
    </source>
</reference>
<keyword evidence="1" id="KW-0812">Transmembrane</keyword>
<proteinExistence type="predicted"/>
<protein>
    <submittedName>
        <fullName evidence="2">Uncharacterized protein</fullName>
    </submittedName>
</protein>
<evidence type="ECO:0000256" key="1">
    <source>
        <dbReference type="SAM" id="Phobius"/>
    </source>
</evidence>
<name>A0A1B3B9N8_9GAMM</name>
<dbReference type="STRING" id="1144748.KS2013_776"/>
<evidence type="ECO:0000313" key="2">
    <source>
        <dbReference type="EMBL" id="AOE49500.1"/>
    </source>
</evidence>
<dbReference type="AlphaFoldDB" id="A0A1B3B9N8"/>